<organism evidence="7 8">
    <name type="scientific">Hydrocarboniclastica marina</name>
    <dbReference type="NCBI Taxonomy" id="2259620"/>
    <lineage>
        <taxon>Bacteria</taxon>
        <taxon>Pseudomonadati</taxon>
        <taxon>Pseudomonadota</taxon>
        <taxon>Gammaproteobacteria</taxon>
        <taxon>Alteromonadales</taxon>
        <taxon>Alteromonadaceae</taxon>
        <taxon>Hydrocarboniclastica</taxon>
    </lineage>
</organism>
<keyword evidence="2" id="KW-0805">Transcription regulation</keyword>
<dbReference type="Proteomes" id="UP000298049">
    <property type="component" value="Chromosome"/>
</dbReference>
<sequence>MKHLNYKHLHYFWVIAREGSIARASESLDLAPQTLSGQLASLEEAVGGLLFQRKGRNLVLTDLGRTVFSYTNEMFGVAEELKQVLNSNASERPVHLAVGIVASIHKLIAYRLIEPAMELDRQIVLRCSTGSLEHLMHDLKRYRLDLVLTDQLPKPDKDFAAHSFELVTSTISIFAAPALAGQLRPGFPGSLDNQPFLANVLESPYLHRLMQWLAEQGVRPRIRAEVDDSALIKVFASHGAGAFAAPTLIGDEVCRQYQVEEVGRIQSITESLFAITGKRRSGNPAVGAICGSRAD</sequence>
<dbReference type="PROSITE" id="PS50931">
    <property type="entry name" value="HTH_LYSR"/>
    <property type="match status" value="1"/>
</dbReference>
<dbReference type="InterPro" id="IPR036388">
    <property type="entry name" value="WH-like_DNA-bd_sf"/>
</dbReference>
<keyword evidence="4" id="KW-0010">Activator</keyword>
<dbReference type="GO" id="GO:0003677">
    <property type="term" value="F:DNA binding"/>
    <property type="evidence" value="ECO:0007669"/>
    <property type="project" value="UniProtKB-KW"/>
</dbReference>
<proteinExistence type="inferred from homology"/>
<dbReference type="SUPFAM" id="SSF53850">
    <property type="entry name" value="Periplasmic binding protein-like II"/>
    <property type="match status" value="1"/>
</dbReference>
<feature type="domain" description="HTH lysR-type" evidence="6">
    <location>
        <begin position="4"/>
        <end position="61"/>
    </location>
</feature>
<dbReference type="PANTHER" id="PTHR30293:SF2">
    <property type="entry name" value="TRANSCRIPTIONAL ACTIVATOR PROTEIN NHAR"/>
    <property type="match status" value="1"/>
</dbReference>
<dbReference type="Pfam" id="PF03466">
    <property type="entry name" value="LysR_substrate"/>
    <property type="match status" value="1"/>
</dbReference>
<dbReference type="PANTHER" id="PTHR30293">
    <property type="entry name" value="TRANSCRIPTIONAL REGULATORY PROTEIN NAC-RELATED"/>
    <property type="match status" value="1"/>
</dbReference>
<gene>
    <name evidence="7" type="ORF">soil367_01990</name>
</gene>
<evidence type="ECO:0000256" key="1">
    <source>
        <dbReference type="ARBA" id="ARBA00009437"/>
    </source>
</evidence>
<comment type="similarity">
    <text evidence="1">Belongs to the LysR transcriptional regulatory family.</text>
</comment>
<dbReference type="RefSeq" id="WP_136546414.1">
    <property type="nucleotide sequence ID" value="NZ_CP031093.1"/>
</dbReference>
<evidence type="ECO:0000256" key="4">
    <source>
        <dbReference type="ARBA" id="ARBA00023159"/>
    </source>
</evidence>
<dbReference type="AlphaFoldDB" id="A0A4P7XEK4"/>
<dbReference type="GO" id="GO:2000142">
    <property type="term" value="P:regulation of DNA-templated transcription initiation"/>
    <property type="evidence" value="ECO:0007669"/>
    <property type="project" value="TreeGrafter"/>
</dbReference>
<evidence type="ECO:0000256" key="2">
    <source>
        <dbReference type="ARBA" id="ARBA00023015"/>
    </source>
</evidence>
<keyword evidence="5" id="KW-0804">Transcription</keyword>
<dbReference type="Gene3D" id="3.40.190.10">
    <property type="entry name" value="Periplasmic binding protein-like II"/>
    <property type="match status" value="2"/>
</dbReference>
<keyword evidence="3" id="KW-0238">DNA-binding</keyword>
<protein>
    <submittedName>
        <fullName evidence="7">LysR family transcriptional regulator</fullName>
    </submittedName>
</protein>
<dbReference type="Gene3D" id="1.10.10.10">
    <property type="entry name" value="Winged helix-like DNA-binding domain superfamily/Winged helix DNA-binding domain"/>
    <property type="match status" value="1"/>
</dbReference>
<evidence type="ECO:0000313" key="7">
    <source>
        <dbReference type="EMBL" id="QCF24824.1"/>
    </source>
</evidence>
<dbReference type="InterPro" id="IPR036390">
    <property type="entry name" value="WH_DNA-bd_sf"/>
</dbReference>
<dbReference type="OrthoDB" id="464481at2"/>
<accession>A0A4P7XEK4</accession>
<reference evidence="7 8" key="1">
    <citation type="submission" date="2018-07" db="EMBL/GenBank/DDBJ databases">
        <title>Marsedoiliclastica nanhaica gen. nov. sp. nov., a novel marine hydrocarbonoclastic bacterium isolated from an in-situ enriched hydrocarbon-degrading consortium in deep-sea sediment.</title>
        <authorList>
            <person name="Dong C."/>
            <person name="Ma T."/>
            <person name="Liu R."/>
            <person name="Shao Z."/>
        </authorList>
    </citation>
    <scope>NUCLEOTIDE SEQUENCE [LARGE SCALE GENOMIC DNA]</scope>
    <source>
        <strain evidence="8">soil36-7</strain>
    </source>
</reference>
<dbReference type="InterPro" id="IPR000847">
    <property type="entry name" value="LysR_HTH_N"/>
</dbReference>
<dbReference type="InterPro" id="IPR005119">
    <property type="entry name" value="LysR_subst-bd"/>
</dbReference>
<name>A0A4P7XEK4_9ALTE</name>
<dbReference type="KEGG" id="hmi:soil367_01990"/>
<dbReference type="GO" id="GO:0003700">
    <property type="term" value="F:DNA-binding transcription factor activity"/>
    <property type="evidence" value="ECO:0007669"/>
    <property type="project" value="InterPro"/>
</dbReference>
<keyword evidence="8" id="KW-1185">Reference proteome</keyword>
<evidence type="ECO:0000313" key="8">
    <source>
        <dbReference type="Proteomes" id="UP000298049"/>
    </source>
</evidence>
<dbReference type="EMBL" id="CP031093">
    <property type="protein sequence ID" value="QCF24824.1"/>
    <property type="molecule type" value="Genomic_DNA"/>
</dbReference>
<evidence type="ECO:0000256" key="5">
    <source>
        <dbReference type="ARBA" id="ARBA00023163"/>
    </source>
</evidence>
<evidence type="ECO:0000256" key="3">
    <source>
        <dbReference type="ARBA" id="ARBA00023125"/>
    </source>
</evidence>
<dbReference type="SUPFAM" id="SSF46785">
    <property type="entry name" value="Winged helix' DNA-binding domain"/>
    <property type="match status" value="1"/>
</dbReference>
<evidence type="ECO:0000259" key="6">
    <source>
        <dbReference type="PROSITE" id="PS50931"/>
    </source>
</evidence>
<dbReference type="Pfam" id="PF00126">
    <property type="entry name" value="HTH_1"/>
    <property type="match status" value="1"/>
</dbReference>